<protein>
    <submittedName>
        <fullName evidence="1">Uncharacterized protein</fullName>
    </submittedName>
</protein>
<dbReference type="AlphaFoldDB" id="A0A249PL28"/>
<name>A0A249PL28_9HYPH</name>
<dbReference type="KEGG" id="esj:SJ05684_b56580"/>
<reference evidence="1 2" key="1">
    <citation type="submission" date="2017-08" db="EMBL/GenBank/DDBJ databases">
        <title>Multipartite genome sequences of Sinorhizobium species nodulating soybeans.</title>
        <authorList>
            <person name="Tian C.F."/>
        </authorList>
    </citation>
    <scope>NUCLEOTIDE SEQUENCE [LARGE SCALE GENOMIC DNA]</scope>
    <source>
        <strain evidence="1 2">CCBAU 05684</strain>
        <plasmid evidence="2">psj05684b</plasmid>
    </source>
</reference>
<proteinExistence type="predicted"/>
<accession>A0A249PL28</accession>
<sequence length="41" mass="4440">MASVWRNFGEAADQVIRPTEVVCVRHGSIADEGLQPAVACR</sequence>
<evidence type="ECO:0000313" key="1">
    <source>
        <dbReference type="EMBL" id="ASY66640.1"/>
    </source>
</evidence>
<dbReference type="EMBL" id="CP023068">
    <property type="protein sequence ID" value="ASY66640.1"/>
    <property type="molecule type" value="Genomic_DNA"/>
</dbReference>
<evidence type="ECO:0000313" key="2">
    <source>
        <dbReference type="Proteomes" id="UP000217211"/>
    </source>
</evidence>
<keyword evidence="2" id="KW-1185">Reference proteome</keyword>
<keyword evidence="1" id="KW-0614">Plasmid</keyword>
<geneLocation type="plasmid" evidence="2">
    <name>psj05684b</name>
</geneLocation>
<gene>
    <name evidence="1" type="ORF">SJ05684_b56580</name>
</gene>
<dbReference type="Proteomes" id="UP000217211">
    <property type="component" value="Plasmid pSJ05684b"/>
</dbReference>
<organism evidence="1 2">
    <name type="scientific">Sinorhizobium sojae CCBAU 05684</name>
    <dbReference type="NCBI Taxonomy" id="716928"/>
    <lineage>
        <taxon>Bacteria</taxon>
        <taxon>Pseudomonadati</taxon>
        <taxon>Pseudomonadota</taxon>
        <taxon>Alphaproteobacteria</taxon>
        <taxon>Hyphomicrobiales</taxon>
        <taxon>Rhizobiaceae</taxon>
        <taxon>Sinorhizobium/Ensifer group</taxon>
        <taxon>Sinorhizobium</taxon>
    </lineage>
</organism>